<protein>
    <submittedName>
        <fullName evidence="1">Uncharacterized protein</fullName>
    </submittedName>
</protein>
<reference evidence="1" key="2">
    <citation type="submission" date="2022-10" db="EMBL/GenBank/DDBJ databases">
        <authorList>
            <person name="Ngo T.-E."/>
        </authorList>
    </citation>
    <scope>NUCLEOTIDE SEQUENCE</scope>
    <source>
        <strain evidence="1">JHB</strain>
    </source>
</reference>
<proteinExistence type="predicted"/>
<name>A0A9Q9ST01_MOOP1</name>
<organism evidence="1">
    <name type="scientific">Moorena producens (strain JHB)</name>
    <dbReference type="NCBI Taxonomy" id="1454205"/>
    <lineage>
        <taxon>Bacteria</taxon>
        <taxon>Bacillati</taxon>
        <taxon>Cyanobacteriota</taxon>
        <taxon>Cyanophyceae</taxon>
        <taxon>Coleofasciculales</taxon>
        <taxon>Coleofasciculaceae</taxon>
        <taxon>Moorena</taxon>
    </lineage>
</organism>
<sequence length="41" mass="4790">MENSKAMQRYSLLPTPYSLLPTPINPRRKYLTPLRTAINDK</sequence>
<dbReference type="AlphaFoldDB" id="A0A9Q9ST01"/>
<accession>A0A9Q9ST01</accession>
<dbReference type="EMBL" id="CP017708">
    <property type="protein sequence ID" value="WAN69062.1"/>
    <property type="molecule type" value="Genomic_DNA"/>
</dbReference>
<evidence type="ECO:0000313" key="1">
    <source>
        <dbReference type="EMBL" id="WAN69062.1"/>
    </source>
</evidence>
<reference evidence="1" key="1">
    <citation type="journal article" date="2017" name="Proc. Natl. Acad. Sci. U.S.A.">
        <title>Comparative genomics uncovers the prolific and distinctive metabolic potential of the cyanobacterial genus Moorea.</title>
        <authorList>
            <person name="Leao T."/>
            <person name="Castelao G."/>
            <person name="Korobeynikov A."/>
            <person name="Monroe E.A."/>
            <person name="Podell S."/>
            <person name="Glukhov E."/>
            <person name="Allen E.E."/>
            <person name="Gerwick W.H."/>
            <person name="Gerwick L."/>
        </authorList>
    </citation>
    <scope>NUCLEOTIDE SEQUENCE</scope>
    <source>
        <strain evidence="1">JHB</strain>
    </source>
</reference>
<dbReference type="Proteomes" id="UP000176944">
    <property type="component" value="Chromosome"/>
</dbReference>
<gene>
    <name evidence="1" type="ORF">BJP36_42665</name>
</gene>